<feature type="region of interest" description="Disordered" evidence="1">
    <location>
        <begin position="69"/>
        <end position="175"/>
    </location>
</feature>
<proteinExistence type="predicted"/>
<evidence type="ECO:0000313" key="3">
    <source>
        <dbReference type="EMBL" id="SDS48015.1"/>
    </source>
</evidence>
<feature type="transmembrane region" description="Helical" evidence="2">
    <location>
        <begin position="43"/>
        <end position="65"/>
    </location>
</feature>
<keyword evidence="4" id="KW-1185">Reference proteome</keyword>
<protein>
    <recommendedName>
        <fullName evidence="5">PknH-like extracellular domain-containing protein</fullName>
    </recommendedName>
</protein>
<keyword evidence="2" id="KW-0472">Membrane</keyword>
<evidence type="ECO:0008006" key="5">
    <source>
        <dbReference type="Google" id="ProtNLM"/>
    </source>
</evidence>
<feature type="compositionally biased region" description="Pro residues" evidence="1">
    <location>
        <begin position="156"/>
        <end position="173"/>
    </location>
</feature>
<name>A0A1H1SJ55_9ACTN</name>
<evidence type="ECO:0000256" key="2">
    <source>
        <dbReference type="SAM" id="Phobius"/>
    </source>
</evidence>
<accession>A0A1H1SJ55</accession>
<gene>
    <name evidence="3" type="ORF">SAMN04489717_2826</name>
</gene>
<reference evidence="3 4" key="1">
    <citation type="submission" date="2016-10" db="EMBL/GenBank/DDBJ databases">
        <authorList>
            <person name="de Groot N.N."/>
        </authorList>
    </citation>
    <scope>NUCLEOTIDE SEQUENCE [LARGE SCALE GENOMIC DNA]</scope>
    <source>
        <strain evidence="3 4">DSM 22024</strain>
    </source>
</reference>
<dbReference type="AlphaFoldDB" id="A0A1H1SJ55"/>
<dbReference type="OrthoDB" id="3830396at2"/>
<keyword evidence="2" id="KW-1133">Transmembrane helix</keyword>
<evidence type="ECO:0000313" key="4">
    <source>
        <dbReference type="Proteomes" id="UP000198983"/>
    </source>
</evidence>
<dbReference type="STRING" id="117157.SAMN04489717_2826"/>
<feature type="compositionally biased region" description="Pro residues" evidence="1">
    <location>
        <begin position="74"/>
        <end position="87"/>
    </location>
</feature>
<evidence type="ECO:0000256" key="1">
    <source>
        <dbReference type="SAM" id="MobiDB-lite"/>
    </source>
</evidence>
<keyword evidence="2" id="KW-0812">Transmembrane</keyword>
<organism evidence="3 4">
    <name type="scientific">Actinopolymorpha singaporensis</name>
    <dbReference type="NCBI Taxonomy" id="117157"/>
    <lineage>
        <taxon>Bacteria</taxon>
        <taxon>Bacillati</taxon>
        <taxon>Actinomycetota</taxon>
        <taxon>Actinomycetes</taxon>
        <taxon>Propionibacteriales</taxon>
        <taxon>Actinopolymorphaceae</taxon>
        <taxon>Actinopolymorpha</taxon>
    </lineage>
</organism>
<dbReference type="EMBL" id="LT629732">
    <property type="protein sequence ID" value="SDS48015.1"/>
    <property type="molecule type" value="Genomic_DNA"/>
</dbReference>
<sequence length="348" mass="35536">MPADADHRVDDQLSRLRADIDVVEWVDAGQLRRRGVRRHVQRAASTGIAVVAGVGLLGYSVIAGIPSEHLTPVSDPPATLPGMPRPTPTGILGTALRIDPEPPPARLRASGAASRYARPKPTHTPPGRGQPVPATRSSTPPPSVPTSSSTGTAAPPASPEPTPTPAPPAPSAPPLTADALLSAAEMPKVNDSGSTWADAGTSEAEGSAAAHCQAGGLAGLGAVQSLRRDFTWGADGTVTGTNVVGRFATDASAGSAYDTFRGWLTDCGWGQLHGPTASDAGDQAAWWWFGHDDGDGTGRIEAVGLVRSGAQLSVVVWDEDGLDFNYGSDPMAATLMATADRLATSGGS</sequence>
<dbReference type="Proteomes" id="UP000198983">
    <property type="component" value="Chromosome I"/>
</dbReference>
<feature type="compositionally biased region" description="Low complexity" evidence="1">
    <location>
        <begin position="145"/>
        <end position="155"/>
    </location>
</feature>
<dbReference type="RefSeq" id="WP_092653953.1">
    <property type="nucleotide sequence ID" value="NZ_LT629732.1"/>
</dbReference>